<dbReference type="FunFam" id="3.10.20.30:FF:000031">
    <property type="entry name" value="Mitochondrial ribosomal protein L39"/>
    <property type="match status" value="1"/>
</dbReference>
<gene>
    <name evidence="1" type="ORF">ABMA28_009221</name>
</gene>
<sequence length="340" mass="38605">MKHQILFLSKTIFQNHYNKVTPLSRFLSTQEAIERRSHLFTLEKKRQAENVGRIEKIEVKYRGVPNDCTLVMNKGISTPYDCARHLSEWHVDTSALALLDGTVYWDMHRPLTENCTLELQNFTVAEPQQVNKAFWRTCSLLLGACATVAFKDSVPVQLHSFPGPDIRSGSFIYDIDLPTLPDWKPTNQELYTLSAEFVKLVRQNLILERLEVGEELALEMFRDNEHKTKQIPSIARNNGKVTLYRAGHHVDISKGPMISNTAQVGRVTVTSVHKLIGSQDSDVKQLYRFQGVALPTNVVLNHFAYSILTERAKKLNPARSPISFATDKEDFEPESIAAKV</sequence>
<evidence type="ECO:0000313" key="1">
    <source>
        <dbReference type="EMBL" id="KAL0811791.1"/>
    </source>
</evidence>
<dbReference type="Gene3D" id="3.10.20.30">
    <property type="match status" value="1"/>
</dbReference>
<dbReference type="CDD" id="cd01667">
    <property type="entry name" value="TGS_ThrRS"/>
    <property type="match status" value="1"/>
</dbReference>
<dbReference type="Proteomes" id="UP001549921">
    <property type="component" value="Unassembled WGS sequence"/>
</dbReference>
<comment type="caution">
    <text evidence="1">The sequence shown here is derived from an EMBL/GenBank/DDBJ whole genome shotgun (WGS) entry which is preliminary data.</text>
</comment>
<accession>A0ABD0SDI1</accession>
<evidence type="ECO:0000313" key="2">
    <source>
        <dbReference type="Proteomes" id="UP001549921"/>
    </source>
</evidence>
<dbReference type="EMBL" id="JBEDNZ010000023">
    <property type="protein sequence ID" value="KAL0811791.1"/>
    <property type="molecule type" value="Genomic_DNA"/>
</dbReference>
<dbReference type="Gene3D" id="3.30.980.10">
    <property type="entry name" value="Threonyl-trna Synthetase, Chain A, domain 2"/>
    <property type="match status" value="1"/>
</dbReference>
<dbReference type="PANTHER" id="PTHR42753">
    <property type="entry name" value="MITOCHONDRIAL RIBOSOME PROTEIN L39/PROLYL-TRNA LIGASE FAMILY MEMBER"/>
    <property type="match status" value="1"/>
</dbReference>
<reference evidence="1 2" key="1">
    <citation type="submission" date="2024-06" db="EMBL/GenBank/DDBJ databases">
        <title>A chromosome-level genome assembly of beet webworm, Loxostege sticticalis.</title>
        <authorList>
            <person name="Zhang Y."/>
        </authorList>
    </citation>
    <scope>NUCLEOTIDE SEQUENCE [LARGE SCALE GENOMIC DNA]</scope>
    <source>
        <strain evidence="1">AQ028</strain>
        <tissue evidence="1">Male pupae</tissue>
    </source>
</reference>
<name>A0ABD0SDI1_LOXSC</name>
<organism evidence="1 2">
    <name type="scientific">Loxostege sticticalis</name>
    <name type="common">Beet webworm moth</name>
    <dbReference type="NCBI Taxonomy" id="481309"/>
    <lineage>
        <taxon>Eukaryota</taxon>
        <taxon>Metazoa</taxon>
        <taxon>Ecdysozoa</taxon>
        <taxon>Arthropoda</taxon>
        <taxon>Hexapoda</taxon>
        <taxon>Insecta</taxon>
        <taxon>Pterygota</taxon>
        <taxon>Neoptera</taxon>
        <taxon>Endopterygota</taxon>
        <taxon>Lepidoptera</taxon>
        <taxon>Glossata</taxon>
        <taxon>Ditrysia</taxon>
        <taxon>Pyraloidea</taxon>
        <taxon>Crambidae</taxon>
        <taxon>Pyraustinae</taxon>
        <taxon>Loxostege</taxon>
    </lineage>
</organism>
<dbReference type="SUPFAM" id="SSF55186">
    <property type="entry name" value="ThrRS/AlaRS common domain"/>
    <property type="match status" value="1"/>
</dbReference>
<dbReference type="InterPro" id="IPR018163">
    <property type="entry name" value="Thr/Ala-tRNA-synth_IIc_edit"/>
</dbReference>
<dbReference type="AlphaFoldDB" id="A0ABD0SDI1"/>
<dbReference type="InterPro" id="IPR012675">
    <property type="entry name" value="Beta-grasp_dom_sf"/>
</dbReference>
<evidence type="ECO:0008006" key="3">
    <source>
        <dbReference type="Google" id="ProtNLM"/>
    </source>
</evidence>
<proteinExistence type="predicted"/>
<dbReference type="InterPro" id="IPR050062">
    <property type="entry name" value="Pro-tRNA_synthetase"/>
</dbReference>
<protein>
    <recommendedName>
        <fullName evidence="3">39S ribosomal protein L39, mitochondrial</fullName>
    </recommendedName>
</protein>
<dbReference type="PANTHER" id="PTHR42753:SF9">
    <property type="entry name" value="LARGE RIBOSOMAL SUBUNIT PROTEIN ML39"/>
    <property type="match status" value="1"/>
</dbReference>